<organism evidence="2 3">
    <name type="scientific">Paratrimastix pyriformis</name>
    <dbReference type="NCBI Taxonomy" id="342808"/>
    <lineage>
        <taxon>Eukaryota</taxon>
        <taxon>Metamonada</taxon>
        <taxon>Preaxostyla</taxon>
        <taxon>Paratrimastigidae</taxon>
        <taxon>Paratrimastix</taxon>
    </lineage>
</organism>
<feature type="compositionally biased region" description="Pro residues" evidence="1">
    <location>
        <begin position="443"/>
        <end position="452"/>
    </location>
</feature>
<proteinExistence type="predicted"/>
<feature type="compositionally biased region" description="Basic residues" evidence="1">
    <location>
        <begin position="348"/>
        <end position="359"/>
    </location>
</feature>
<feature type="region of interest" description="Disordered" evidence="1">
    <location>
        <begin position="247"/>
        <end position="295"/>
    </location>
</feature>
<feature type="region of interest" description="Disordered" evidence="1">
    <location>
        <begin position="189"/>
        <end position="219"/>
    </location>
</feature>
<evidence type="ECO:0000313" key="2">
    <source>
        <dbReference type="EMBL" id="KAJ4458175.1"/>
    </source>
</evidence>
<dbReference type="EMBL" id="JAPMOS010000033">
    <property type="protein sequence ID" value="KAJ4458175.1"/>
    <property type="molecule type" value="Genomic_DNA"/>
</dbReference>
<feature type="compositionally biased region" description="Polar residues" evidence="1">
    <location>
        <begin position="398"/>
        <end position="415"/>
    </location>
</feature>
<sequence length="752" mass="76686">MSGWGSWLGGVVKKVQTTLAQPPPPNPNAELRSLAARLPHDESTAPSALTSALWSTMRNIKEVVASTTLQDVSDFVKDVSKTATSAMQFVGETTFNALTKDGQRRLNVAGHLTRSRDEALAGALEGLLAEGGGPQLAAELARLADRCDFGPRAKASRPALPPDVSAIPRPTVVAFLALLGRLTVGASGRPAEADEAAPSGDSAPEAPLSDQGPPRPLDALAATAPTRAAYDGVVARYTAALHEILARPESDPAAPPRAAEGWEDDDDWEPSPAPSSSAPTPAAAPAAPAAATKGLSERRAEGLVEAIRASSAALQGLCAQGLAELVLAALRKAGIPGSAFPTAPPPPRPKRPAHPHRRPIQPIPTAAPSSPAAGQAPSAPVANPDAPTPTEAAPLSQEAPQTQEAPSASAPQQPLTPAASPEQPTATPVAAEGPTPAAAGPEQPAPAVPAPPQVRTGRRKGRPAQAAAGEAANPPSAAAPQELPQQAPAFTPAAPEEVPQQQDQAPAPAPVAPLALAPAPEANPEAAADMSAVGPACAHEAPSAPETPTGRSTRSEDEEAFRDCREDAEAAPLLPAPQPTRPASPPAATAAPQQQQQQQECAAPRPPMEPLCPWEALLFEMADLLEGAAAASLRQVCGPLLAAAPQATAAPTSAAPEASGLEAGALAAAIDPALLQDLRAEADRMQRQMGADKGRLHRHPPGFRPLPGPLSLLSPLPLAVQPLAVQPLAVQPLAVQPNPCAVLWKQNRERQG</sequence>
<comment type="caution">
    <text evidence="2">The sequence shown here is derived from an EMBL/GenBank/DDBJ whole genome shotgun (WGS) entry which is preliminary data.</text>
</comment>
<feature type="compositionally biased region" description="Low complexity" evidence="1">
    <location>
        <begin position="274"/>
        <end position="292"/>
    </location>
</feature>
<feature type="compositionally biased region" description="Low complexity" evidence="1">
    <location>
        <begin position="424"/>
        <end position="442"/>
    </location>
</feature>
<name>A0ABQ8UN62_9EUKA</name>
<gene>
    <name evidence="2" type="ORF">PAPYR_6135</name>
</gene>
<protein>
    <submittedName>
        <fullName evidence="2">Uncharacterized protein</fullName>
    </submittedName>
</protein>
<feature type="compositionally biased region" description="Low complexity" evidence="1">
    <location>
        <begin position="463"/>
        <end position="529"/>
    </location>
</feature>
<evidence type="ECO:0000256" key="1">
    <source>
        <dbReference type="SAM" id="MobiDB-lite"/>
    </source>
</evidence>
<evidence type="ECO:0000313" key="3">
    <source>
        <dbReference type="Proteomes" id="UP001141327"/>
    </source>
</evidence>
<accession>A0ABQ8UN62</accession>
<feature type="compositionally biased region" description="Pro residues" evidence="1">
    <location>
        <begin position="574"/>
        <end position="585"/>
    </location>
</feature>
<dbReference type="Proteomes" id="UP001141327">
    <property type="component" value="Unassembled WGS sequence"/>
</dbReference>
<keyword evidence="3" id="KW-1185">Reference proteome</keyword>
<reference evidence="2" key="1">
    <citation type="journal article" date="2022" name="bioRxiv">
        <title>Genomics of Preaxostyla Flagellates Illuminates Evolutionary Transitions and the Path Towards Mitochondrial Loss.</title>
        <authorList>
            <person name="Novak L.V.F."/>
            <person name="Treitli S.C."/>
            <person name="Pyrih J."/>
            <person name="Halakuc P."/>
            <person name="Pipaliya S.V."/>
            <person name="Vacek V."/>
            <person name="Brzon O."/>
            <person name="Soukal P."/>
            <person name="Eme L."/>
            <person name="Dacks J.B."/>
            <person name="Karnkowska A."/>
            <person name="Elias M."/>
            <person name="Hampl V."/>
        </authorList>
    </citation>
    <scope>NUCLEOTIDE SEQUENCE</scope>
    <source>
        <strain evidence="2">RCP-MX</strain>
    </source>
</reference>
<feature type="region of interest" description="Disordered" evidence="1">
    <location>
        <begin position="337"/>
        <end position="607"/>
    </location>
</feature>
<feature type="compositionally biased region" description="Low complexity" evidence="1">
    <location>
        <begin position="586"/>
        <end position="603"/>
    </location>
</feature>
<feature type="compositionally biased region" description="Low complexity" evidence="1">
    <location>
        <begin position="363"/>
        <end position="382"/>
    </location>
</feature>